<evidence type="ECO:0000256" key="1">
    <source>
        <dbReference type="ARBA" id="ARBA00001974"/>
    </source>
</evidence>
<gene>
    <name evidence="6" type="ORF">Q9K02_05425</name>
</gene>
<evidence type="ECO:0000256" key="3">
    <source>
        <dbReference type="ARBA" id="ARBA00022827"/>
    </source>
</evidence>
<dbReference type="InterPro" id="IPR036188">
    <property type="entry name" value="FAD/NAD-bd_sf"/>
</dbReference>
<evidence type="ECO:0000313" key="7">
    <source>
        <dbReference type="Proteomes" id="UP001240639"/>
    </source>
</evidence>
<dbReference type="InterPro" id="IPR051169">
    <property type="entry name" value="NADH-Q_oxidoreductase"/>
</dbReference>
<comment type="cofactor">
    <cofactor evidence="1">
        <name>FAD</name>
        <dbReference type="ChEBI" id="CHEBI:57692"/>
    </cofactor>
</comment>
<dbReference type="PANTHER" id="PTHR42913:SF9">
    <property type="entry name" value="SLR1591 PROTEIN"/>
    <property type="match status" value="1"/>
</dbReference>
<evidence type="ECO:0000259" key="5">
    <source>
        <dbReference type="Pfam" id="PF07992"/>
    </source>
</evidence>
<keyword evidence="3" id="KW-0274">FAD</keyword>
<organism evidence="6 7">
    <name type="scientific">Qipengyuania profundimaris</name>
    <dbReference type="NCBI Taxonomy" id="3067652"/>
    <lineage>
        <taxon>Bacteria</taxon>
        <taxon>Pseudomonadati</taxon>
        <taxon>Pseudomonadota</taxon>
        <taxon>Alphaproteobacteria</taxon>
        <taxon>Sphingomonadales</taxon>
        <taxon>Erythrobacteraceae</taxon>
        <taxon>Qipengyuania</taxon>
    </lineage>
</organism>
<proteinExistence type="predicted"/>
<dbReference type="EMBL" id="JAVAIM010000001">
    <property type="protein sequence ID" value="MDP4574578.1"/>
    <property type="molecule type" value="Genomic_DNA"/>
</dbReference>
<keyword evidence="2" id="KW-0285">Flavoprotein</keyword>
<dbReference type="SUPFAM" id="SSF51905">
    <property type="entry name" value="FAD/NAD(P)-binding domain"/>
    <property type="match status" value="2"/>
</dbReference>
<protein>
    <submittedName>
        <fullName evidence="6">FAD-dependent oxidoreductase</fullName>
    </submittedName>
</protein>
<name>A0ABT9HPB3_9SPHN</name>
<sequence length="372" mass="40859">MISRADPVLLLVGAGHAHLGVIDDWRKHGPPRARTLLVEPLDAMLYSGMVPGWIAGEYRASELAIPLTPLVEEAGLKWHRARLVRIDPRKRIAYLDNGETLAFDICSIATGGAGQASDVLGADERLLDIRPLGGFIGRWQSLREAEPHQRRIAVVGGGAGGVELAFGFRNSSHWRDCGVTLVTGVGGLLPDHATAVRERVARELEAQGVAVMREDAVIRDGALMAGDRSLEPLDLIAAAIGSGAPDWPTASGLPVDEDGFVQVDEHQRVCGFEHILAAGDVARRTDRSVPHSGVHAVYTGPVLAKNLRRLLGGKPPRRSYSPRFMDFYLLNTCRGEAIASYRWFGLQSRWMRRVKDWLDTRWIRRFTRPAGR</sequence>
<dbReference type="Gene3D" id="3.50.50.100">
    <property type="match status" value="1"/>
</dbReference>
<evidence type="ECO:0000256" key="4">
    <source>
        <dbReference type="ARBA" id="ARBA00023002"/>
    </source>
</evidence>
<keyword evidence="4" id="KW-0560">Oxidoreductase</keyword>
<evidence type="ECO:0000313" key="6">
    <source>
        <dbReference type="EMBL" id="MDP4574578.1"/>
    </source>
</evidence>
<dbReference type="InterPro" id="IPR023753">
    <property type="entry name" value="FAD/NAD-binding_dom"/>
</dbReference>
<reference evidence="6 7" key="1">
    <citation type="submission" date="2023-08" db="EMBL/GenBank/DDBJ databases">
        <title>genomic of G39.</title>
        <authorList>
            <person name="Wang Y."/>
        </authorList>
    </citation>
    <scope>NUCLEOTIDE SEQUENCE [LARGE SCALE GENOMIC DNA]</scope>
    <source>
        <strain evidence="6 7">G39</strain>
    </source>
</reference>
<comment type="caution">
    <text evidence="6">The sequence shown here is derived from an EMBL/GenBank/DDBJ whole genome shotgun (WGS) entry which is preliminary data.</text>
</comment>
<dbReference type="PANTHER" id="PTHR42913">
    <property type="entry name" value="APOPTOSIS-INDUCING FACTOR 1"/>
    <property type="match status" value="1"/>
</dbReference>
<feature type="domain" description="FAD/NAD(P)-binding" evidence="5">
    <location>
        <begin position="10"/>
        <end position="297"/>
    </location>
</feature>
<dbReference type="Proteomes" id="UP001240639">
    <property type="component" value="Unassembled WGS sequence"/>
</dbReference>
<keyword evidence="7" id="KW-1185">Reference proteome</keyword>
<accession>A0ABT9HPB3</accession>
<dbReference type="RefSeq" id="WP_305931969.1">
    <property type="nucleotide sequence ID" value="NZ_JAVAIM010000001.1"/>
</dbReference>
<evidence type="ECO:0000256" key="2">
    <source>
        <dbReference type="ARBA" id="ARBA00022630"/>
    </source>
</evidence>
<dbReference type="Pfam" id="PF07992">
    <property type="entry name" value="Pyr_redox_2"/>
    <property type="match status" value="1"/>
</dbReference>